<dbReference type="PANTHER" id="PTHR42947:SF1">
    <property type="entry name" value="COB--COM HETERODISULFIDE REDUCTASE SUBUNIT B 1"/>
    <property type="match status" value="1"/>
</dbReference>
<dbReference type="GO" id="GO:0016491">
    <property type="term" value="F:oxidoreductase activity"/>
    <property type="evidence" value="ECO:0007669"/>
    <property type="project" value="UniProtKB-KW"/>
</dbReference>
<accession>A0A8J6TMM9</accession>
<reference evidence="3 4" key="1">
    <citation type="submission" date="2020-08" db="EMBL/GenBank/DDBJ databases">
        <title>Bridging the membrane lipid divide: bacteria of the FCB group superphylum have the potential to synthesize archaeal ether lipids.</title>
        <authorList>
            <person name="Villanueva L."/>
            <person name="Von Meijenfeldt F.A.B."/>
            <person name="Westbye A.B."/>
            <person name="Yadav S."/>
            <person name="Hopmans E.C."/>
            <person name="Dutilh B.E."/>
            <person name="Sinninghe Damste J.S."/>
        </authorList>
    </citation>
    <scope>NUCLEOTIDE SEQUENCE [LARGE SCALE GENOMIC DNA]</scope>
    <source>
        <strain evidence="3">NIOZ-UU17</strain>
    </source>
</reference>
<dbReference type="Gene3D" id="1.20.1050.140">
    <property type="match status" value="1"/>
</dbReference>
<evidence type="ECO:0000313" key="3">
    <source>
        <dbReference type="EMBL" id="MBC8432726.1"/>
    </source>
</evidence>
<dbReference type="InterPro" id="IPR004017">
    <property type="entry name" value="Cys_rich_dom"/>
</dbReference>
<organism evidence="3 4">
    <name type="scientific">Candidatus Desulfatibia vada</name>
    <dbReference type="NCBI Taxonomy" id="2841696"/>
    <lineage>
        <taxon>Bacteria</taxon>
        <taxon>Pseudomonadati</taxon>
        <taxon>Thermodesulfobacteriota</taxon>
        <taxon>Desulfobacteria</taxon>
        <taxon>Desulfobacterales</taxon>
        <taxon>Desulfobacterales incertae sedis</taxon>
        <taxon>Candidatus Desulfatibia</taxon>
    </lineage>
</organism>
<feature type="domain" description="Cysteine-rich" evidence="2">
    <location>
        <begin position="149"/>
        <end position="237"/>
    </location>
</feature>
<evidence type="ECO:0000259" key="2">
    <source>
        <dbReference type="Pfam" id="PF02754"/>
    </source>
</evidence>
<dbReference type="Pfam" id="PF02754">
    <property type="entry name" value="CCG"/>
    <property type="match status" value="2"/>
</dbReference>
<evidence type="ECO:0000313" key="4">
    <source>
        <dbReference type="Proteomes" id="UP000605201"/>
    </source>
</evidence>
<dbReference type="EMBL" id="JACNIG010000244">
    <property type="protein sequence ID" value="MBC8432726.1"/>
    <property type="molecule type" value="Genomic_DNA"/>
</dbReference>
<protein>
    <submittedName>
        <fullName evidence="3">CoB--CoM heterodisulfide reductase iron-sulfur subunit B family protein</fullName>
    </submittedName>
</protein>
<keyword evidence="1" id="KW-0560">Oxidoreductase</keyword>
<gene>
    <name evidence="3" type="ORF">H8D96_12510</name>
</gene>
<comment type="caution">
    <text evidence="3">The sequence shown here is derived from an EMBL/GenBank/DDBJ whole genome shotgun (WGS) entry which is preliminary data.</text>
</comment>
<sequence length="281" mass="30857">MAKLRYLYFPGCKIKPFLPEYDRATRAVLSTLDVGLEETELNCCGYPVRHVDFTAAMLSGARILAMAARKGLPVLTPCKCCYGNLKHAHFWMHRNAELRERVNGLLQEDGLQWSKDVVVRHLLTALTEDLGLVHVQARVKHPLHGYRAAAHYGCHALRPGDVTQFDNPLAPTIFESVVAATGATVVEWPLRLDCCGYPLWEKNNQLSLALMQQKLADARESGAQALITACTYCQLQFGPVRSELLSDTAANNDLPAVLVSQLLGVALGLPGEALGQTGLRI</sequence>
<feature type="domain" description="Cysteine-rich" evidence="2">
    <location>
        <begin position="6"/>
        <end position="86"/>
    </location>
</feature>
<dbReference type="Proteomes" id="UP000605201">
    <property type="component" value="Unassembled WGS sequence"/>
</dbReference>
<dbReference type="AlphaFoldDB" id="A0A8J6TMM9"/>
<proteinExistence type="predicted"/>
<dbReference type="PANTHER" id="PTHR42947">
    <property type="entry name" value="COB--COM HETERODISULFIDE REDUCTASE SUBUNIT B 1"/>
    <property type="match status" value="1"/>
</dbReference>
<evidence type="ECO:0000256" key="1">
    <source>
        <dbReference type="ARBA" id="ARBA00023002"/>
    </source>
</evidence>
<name>A0A8J6TMM9_9BACT</name>
<dbReference type="InterPro" id="IPR051278">
    <property type="entry name" value="HdrB/HdrD_reductase"/>
</dbReference>